<accession>I7C7I6</accession>
<protein>
    <submittedName>
        <fullName evidence="1">Uncharacterized protein</fullName>
    </submittedName>
</protein>
<dbReference type="KEGG" id="ppx:T1E_3229"/>
<proteinExistence type="predicted"/>
<dbReference type="EMBL" id="CP003734">
    <property type="protein sequence ID" value="AFO49066.1"/>
    <property type="molecule type" value="Genomic_DNA"/>
</dbReference>
<reference evidence="2" key="1">
    <citation type="journal article" date="2013" name="Microb. Biotechnol.">
        <title>Metabolic potential of the organic-solvent tolerant Pseudomonas putida DOT-T1E deduced from its annotated genome.</title>
        <authorList>
            <person name="Udaondo Z."/>
            <person name="Molina L."/>
            <person name="Daniels C."/>
            <person name="Gomez M.J."/>
            <person name="Molina-Henares M.A."/>
            <person name="Matilla M.A."/>
            <person name="Roca A."/>
            <person name="Fernandez M."/>
            <person name="Duque E."/>
            <person name="Segura A."/>
            <person name="Ramos J.L."/>
        </authorList>
    </citation>
    <scope>NUCLEOTIDE SEQUENCE [LARGE SCALE GENOMIC DNA]</scope>
    <source>
        <strain evidence="2">DOT-T1E</strain>
    </source>
</reference>
<dbReference type="AlphaFoldDB" id="I7C7I6"/>
<dbReference type="Proteomes" id="UP000006503">
    <property type="component" value="Chromosome"/>
</dbReference>
<evidence type="ECO:0000313" key="1">
    <source>
        <dbReference type="EMBL" id="AFO49066.1"/>
    </source>
</evidence>
<gene>
    <name evidence="1" type="ordered locus">T1E_3229</name>
</gene>
<organism evidence="1 2">
    <name type="scientific">Pseudomonas putida (strain DOT-T1E)</name>
    <dbReference type="NCBI Taxonomy" id="1196325"/>
    <lineage>
        <taxon>Bacteria</taxon>
        <taxon>Pseudomonadati</taxon>
        <taxon>Pseudomonadota</taxon>
        <taxon>Gammaproteobacteria</taxon>
        <taxon>Pseudomonadales</taxon>
        <taxon>Pseudomonadaceae</taxon>
        <taxon>Pseudomonas</taxon>
    </lineage>
</organism>
<dbReference type="PATRIC" id="fig|1196325.3.peg.3197"/>
<dbReference type="HOGENOM" id="CLU_2410974_0_0_6"/>
<name>I7C7I6_PSEPT</name>
<sequence>MAGDYSVLITPPAPTRCHGKPSTNVLELFAVEFDLAAVANTGPVKLALIQAPCGKPHAHAIVHQHFHPVSPAVGEQVSAVRLRRTEHRDHPS</sequence>
<evidence type="ECO:0000313" key="2">
    <source>
        <dbReference type="Proteomes" id="UP000006503"/>
    </source>
</evidence>